<organism evidence="2 3">
    <name type="scientific">Candidatus Andeanibacterium colombiense</name>
    <dbReference type="NCBI Taxonomy" id="3121345"/>
    <lineage>
        <taxon>Bacteria</taxon>
        <taxon>Pseudomonadati</taxon>
        <taxon>Pseudomonadota</taxon>
        <taxon>Alphaproteobacteria</taxon>
        <taxon>Sphingomonadales</taxon>
        <taxon>Sphingomonadaceae</taxon>
        <taxon>Candidatus Andeanibacterium</taxon>
    </lineage>
</organism>
<keyword evidence="1" id="KW-1133">Transmembrane helix</keyword>
<feature type="transmembrane region" description="Helical" evidence="1">
    <location>
        <begin position="45"/>
        <end position="64"/>
    </location>
</feature>
<dbReference type="Proteomes" id="UP001218362">
    <property type="component" value="Chromosome"/>
</dbReference>
<protein>
    <submittedName>
        <fullName evidence="2">Low affinity iron permease family protein</fullName>
    </submittedName>
</protein>
<dbReference type="AlphaFoldDB" id="A0AAJ5X5U4"/>
<gene>
    <name evidence="2" type="ORF">P0Y56_15395</name>
</gene>
<keyword evidence="1" id="KW-0812">Transmembrane</keyword>
<feature type="transmembrane region" description="Helical" evidence="1">
    <location>
        <begin position="20"/>
        <end position="39"/>
    </location>
</feature>
<keyword evidence="1" id="KW-0472">Membrane</keyword>
<dbReference type="Pfam" id="PF04120">
    <property type="entry name" value="Iron_permease"/>
    <property type="match status" value="1"/>
</dbReference>
<sequence length="119" mass="12967">MRKRLYEFGCAMSDFGANLAGHPVAILSIALFCLLWFVLKGPSGENSLTLILSVLAITLTQMVLNQQRRNERALHIKIDELILAMSGARDEVAGIEGLTEAELELLRRPTGEAEAGLSS</sequence>
<evidence type="ECO:0000256" key="1">
    <source>
        <dbReference type="SAM" id="Phobius"/>
    </source>
</evidence>
<evidence type="ECO:0000313" key="2">
    <source>
        <dbReference type="EMBL" id="WEK46377.1"/>
    </source>
</evidence>
<evidence type="ECO:0000313" key="3">
    <source>
        <dbReference type="Proteomes" id="UP001218362"/>
    </source>
</evidence>
<dbReference type="InterPro" id="IPR007251">
    <property type="entry name" value="Iron_permease_Fet4"/>
</dbReference>
<dbReference type="GO" id="GO:0055085">
    <property type="term" value="P:transmembrane transport"/>
    <property type="evidence" value="ECO:0007669"/>
    <property type="project" value="InterPro"/>
</dbReference>
<reference evidence="2" key="1">
    <citation type="submission" date="2023-03" db="EMBL/GenBank/DDBJ databases">
        <title>Andean soil-derived lignocellulolytic bacterial consortium as a source of novel taxa and putative plastic-active enzymes.</title>
        <authorList>
            <person name="Diaz-Garcia L."/>
            <person name="Chuvochina M."/>
            <person name="Feuerriegel G."/>
            <person name="Bunk B."/>
            <person name="Sproer C."/>
            <person name="Streit W.R."/>
            <person name="Rodriguez L.M."/>
            <person name="Overmann J."/>
            <person name="Jimenez D.J."/>
        </authorList>
    </citation>
    <scope>NUCLEOTIDE SEQUENCE</scope>
    <source>
        <strain evidence="2">MAG 26</strain>
    </source>
</reference>
<dbReference type="KEGG" id="acob:P0Y56_15395"/>
<proteinExistence type="predicted"/>
<name>A0AAJ5X5U4_9SPHN</name>
<dbReference type="EMBL" id="CP119316">
    <property type="protein sequence ID" value="WEK46377.1"/>
    <property type="molecule type" value="Genomic_DNA"/>
</dbReference>
<accession>A0AAJ5X5U4</accession>